<organism evidence="2 3">
    <name type="scientific">Mixia osmundae (strain CBS 9802 / IAM 14324 / JCM 22182 / KY 12970)</name>
    <dbReference type="NCBI Taxonomy" id="764103"/>
    <lineage>
        <taxon>Eukaryota</taxon>
        <taxon>Fungi</taxon>
        <taxon>Dikarya</taxon>
        <taxon>Basidiomycota</taxon>
        <taxon>Pucciniomycotina</taxon>
        <taxon>Mixiomycetes</taxon>
        <taxon>Mixiales</taxon>
        <taxon>Mixiaceae</taxon>
        <taxon>Mixia</taxon>
    </lineage>
</organism>
<evidence type="ECO:0000256" key="1">
    <source>
        <dbReference type="SAM" id="MobiDB-lite"/>
    </source>
</evidence>
<protein>
    <submittedName>
        <fullName evidence="2">Uncharacterized protein</fullName>
    </submittedName>
</protein>
<dbReference type="AlphaFoldDB" id="G7E597"/>
<reference evidence="2 3" key="1">
    <citation type="journal article" date="2011" name="J. Gen. Appl. Microbiol.">
        <title>Draft genome sequencing of the enigmatic basidiomycete Mixia osmundae.</title>
        <authorList>
            <person name="Nishida H."/>
            <person name="Nagatsuka Y."/>
            <person name="Sugiyama J."/>
        </authorList>
    </citation>
    <scope>NUCLEOTIDE SEQUENCE [LARGE SCALE GENOMIC DNA]</scope>
    <source>
        <strain evidence="3">CBS 9802 / IAM 14324 / JCM 22182 / KY 12970</strain>
    </source>
</reference>
<gene>
    <name evidence="2" type="primary">Mo04687</name>
    <name evidence="2" type="ORF">E5Q_04687</name>
</gene>
<sequence length="68" mass="7314">MAVSRGVKQRLHGNNLGRRPSDGRRVMTAKGQCASATVRPNDLQGAATAGWTDRLTDERGQAQPARRG</sequence>
<comment type="caution">
    <text evidence="2">The sequence shown here is derived from an EMBL/GenBank/DDBJ whole genome shotgun (WGS) entry which is preliminary data.</text>
</comment>
<feature type="region of interest" description="Disordered" evidence="1">
    <location>
        <begin position="1"/>
        <end position="68"/>
    </location>
</feature>
<name>G7E597_MIXOS</name>
<evidence type="ECO:0000313" key="2">
    <source>
        <dbReference type="EMBL" id="GAA98007.1"/>
    </source>
</evidence>
<evidence type="ECO:0000313" key="3">
    <source>
        <dbReference type="Proteomes" id="UP000009131"/>
    </source>
</evidence>
<dbReference type="InParanoid" id="G7E597"/>
<dbReference type="HOGENOM" id="CLU_2794497_0_0_1"/>
<keyword evidence="3" id="KW-1185">Reference proteome</keyword>
<reference evidence="2 3" key="2">
    <citation type="journal article" date="2012" name="Open Biol.">
        <title>Characteristics of nucleosomes and linker DNA regions on the genome of the basidiomycete Mixia osmundae revealed by mono- and dinucleosome mapping.</title>
        <authorList>
            <person name="Nishida H."/>
            <person name="Kondo S."/>
            <person name="Matsumoto T."/>
            <person name="Suzuki Y."/>
            <person name="Yoshikawa H."/>
            <person name="Taylor T.D."/>
            <person name="Sugiyama J."/>
        </authorList>
    </citation>
    <scope>NUCLEOTIDE SEQUENCE [LARGE SCALE GENOMIC DNA]</scope>
    <source>
        <strain evidence="3">CBS 9802 / IAM 14324 / JCM 22182 / KY 12970</strain>
    </source>
</reference>
<dbReference type="EMBL" id="BABT02000150">
    <property type="protein sequence ID" value="GAA98007.1"/>
    <property type="molecule type" value="Genomic_DNA"/>
</dbReference>
<proteinExistence type="predicted"/>
<dbReference type="Proteomes" id="UP000009131">
    <property type="component" value="Unassembled WGS sequence"/>
</dbReference>
<accession>G7E597</accession>